<keyword evidence="3" id="KW-1185">Reference proteome</keyword>
<protein>
    <submittedName>
        <fullName evidence="2">Uncharacterized protein</fullName>
    </submittedName>
</protein>
<dbReference type="EMBL" id="JAVLVT010000001">
    <property type="protein sequence ID" value="MDS1269495.1"/>
    <property type="molecule type" value="Genomic_DNA"/>
</dbReference>
<evidence type="ECO:0000313" key="2">
    <source>
        <dbReference type="EMBL" id="MDS1269495.1"/>
    </source>
</evidence>
<gene>
    <name evidence="2" type="ORF">RIF23_04195</name>
</gene>
<feature type="compositionally biased region" description="Polar residues" evidence="1">
    <location>
        <begin position="19"/>
        <end position="29"/>
    </location>
</feature>
<name>A0ABU2H3T9_9ACTN</name>
<comment type="caution">
    <text evidence="2">The sequence shown here is derived from an EMBL/GenBank/DDBJ whole genome shotgun (WGS) entry which is preliminary data.</text>
</comment>
<evidence type="ECO:0000313" key="3">
    <source>
        <dbReference type="Proteomes" id="UP001250214"/>
    </source>
</evidence>
<dbReference type="RefSeq" id="WP_310910959.1">
    <property type="nucleotide sequence ID" value="NZ_JAVLVT010000001.1"/>
</dbReference>
<feature type="region of interest" description="Disordered" evidence="1">
    <location>
        <begin position="1"/>
        <end position="29"/>
    </location>
</feature>
<proteinExistence type="predicted"/>
<reference evidence="3" key="1">
    <citation type="submission" date="2023-07" db="EMBL/GenBank/DDBJ databases">
        <title>Novel species in the genus Lipingzhangella isolated from Sambhar Salt Lake.</title>
        <authorList>
            <person name="Jiya N."/>
            <person name="Kajale S."/>
            <person name="Sharma A."/>
        </authorList>
    </citation>
    <scope>NUCLEOTIDE SEQUENCE [LARGE SCALE GENOMIC DNA]</scope>
    <source>
        <strain evidence="3">LS1_29</strain>
    </source>
</reference>
<evidence type="ECO:0000256" key="1">
    <source>
        <dbReference type="SAM" id="MobiDB-lite"/>
    </source>
</evidence>
<sequence>MATTSQEGGCPVRDGVEQESANTDGSVTRATRERLAELGNRPTADHVAVFDEIHRHLVDALSEVEDRSGPGTDT</sequence>
<organism evidence="2 3">
    <name type="scientific">Lipingzhangella rawalii</name>
    <dbReference type="NCBI Taxonomy" id="2055835"/>
    <lineage>
        <taxon>Bacteria</taxon>
        <taxon>Bacillati</taxon>
        <taxon>Actinomycetota</taxon>
        <taxon>Actinomycetes</taxon>
        <taxon>Streptosporangiales</taxon>
        <taxon>Nocardiopsidaceae</taxon>
        <taxon>Lipingzhangella</taxon>
    </lineage>
</organism>
<dbReference type="Proteomes" id="UP001250214">
    <property type="component" value="Unassembled WGS sequence"/>
</dbReference>
<accession>A0ABU2H3T9</accession>